<dbReference type="InterPro" id="IPR041215">
    <property type="entry name" value="FlgO_dom"/>
</dbReference>
<accession>S7T2B1</accession>
<evidence type="ECO:0000259" key="2">
    <source>
        <dbReference type="Pfam" id="PF17680"/>
    </source>
</evidence>
<dbReference type="eggNOG" id="COG5616">
    <property type="taxonomic scope" value="Bacteria"/>
</dbReference>
<protein>
    <recommendedName>
        <fullName evidence="2">FlgO domain-containing protein</fullName>
    </recommendedName>
</protein>
<evidence type="ECO:0000313" key="3">
    <source>
        <dbReference type="EMBL" id="EPR30655.1"/>
    </source>
</evidence>
<dbReference type="Proteomes" id="UP000014975">
    <property type="component" value="Unassembled WGS sequence"/>
</dbReference>
<dbReference type="EMBL" id="ATHI01000031">
    <property type="protein sequence ID" value="EPR30655.1"/>
    <property type="molecule type" value="Genomic_DNA"/>
</dbReference>
<keyword evidence="4" id="KW-1185">Reference proteome</keyword>
<evidence type="ECO:0000256" key="1">
    <source>
        <dbReference type="SAM" id="SignalP"/>
    </source>
</evidence>
<feature type="chain" id="PRO_5004557011" description="FlgO domain-containing protein" evidence="1">
    <location>
        <begin position="25"/>
        <end position="224"/>
    </location>
</feature>
<name>S7T2B1_9BACT</name>
<comment type="caution">
    <text evidence="3">The sequence shown here is derived from an EMBL/GenBank/DDBJ whole genome shotgun (WGS) entry which is preliminary data.</text>
</comment>
<dbReference type="RefSeq" id="WP_020888073.1">
    <property type="nucleotide sequence ID" value="NZ_ATHI01000031.1"/>
</dbReference>
<dbReference type="STRING" id="1121439.dsat_1377"/>
<dbReference type="PATRIC" id="fig|1121439.3.peg.2760"/>
<feature type="signal peptide" evidence="1">
    <location>
        <begin position="1"/>
        <end position="24"/>
    </location>
</feature>
<keyword evidence="1" id="KW-0732">Signal</keyword>
<evidence type="ECO:0000313" key="4">
    <source>
        <dbReference type="Proteomes" id="UP000014975"/>
    </source>
</evidence>
<dbReference type="AlphaFoldDB" id="S7T2B1"/>
<proteinExistence type="predicted"/>
<gene>
    <name evidence="3" type="ORF">dsat_1377</name>
</gene>
<feature type="domain" description="FlgO" evidence="2">
    <location>
        <begin position="58"/>
        <end position="188"/>
    </location>
</feature>
<organism evidence="3 4">
    <name type="scientific">Alkalidesulfovibrio alkalitolerans DSM 16529</name>
    <dbReference type="NCBI Taxonomy" id="1121439"/>
    <lineage>
        <taxon>Bacteria</taxon>
        <taxon>Pseudomonadati</taxon>
        <taxon>Thermodesulfobacteriota</taxon>
        <taxon>Desulfovibrionia</taxon>
        <taxon>Desulfovibrionales</taxon>
        <taxon>Desulfovibrionaceae</taxon>
        <taxon>Alkalidesulfovibrio</taxon>
    </lineage>
</organism>
<dbReference type="Pfam" id="PF17680">
    <property type="entry name" value="FlgO"/>
    <property type="match status" value="1"/>
</dbReference>
<reference evidence="3 4" key="1">
    <citation type="journal article" date="2013" name="Genome Announc.">
        <title>Draft genome sequences for three mercury-methylating, sulfate-reducing bacteria.</title>
        <authorList>
            <person name="Brown S.D."/>
            <person name="Hurt R.A.Jr."/>
            <person name="Gilmour C.C."/>
            <person name="Elias D.A."/>
        </authorList>
    </citation>
    <scope>NUCLEOTIDE SEQUENCE [LARGE SCALE GENOMIC DNA]</scope>
    <source>
        <strain evidence="3 4">DSM 16529</strain>
    </source>
</reference>
<dbReference type="PROSITE" id="PS51257">
    <property type="entry name" value="PROKAR_LIPOPROTEIN"/>
    <property type="match status" value="1"/>
</dbReference>
<dbReference type="OrthoDB" id="5470460at2"/>
<sequence length="224" mass="23441">MPNVHRICAVFAGIVLLAALTAGCSVQTLEDFHAAAQRMNPKKSPCETTGCVLAANMQAADTLDRALQSRKFPKSGRIVLTTFVDVDNLAETSTLGRLIPEQISARLAQKGYSAVELKTLSPDIAIQNDVGEFALSRQTGEVVKTGLGDAILIGTYAMGAASIAVTVRVIDADDNVVLAGAGYELPLSPDVMTLAQIAPAQRSAGTGPADLRPVVSTLLPGDRR</sequence>